<dbReference type="Proteomes" id="UP000784294">
    <property type="component" value="Unassembled WGS sequence"/>
</dbReference>
<protein>
    <submittedName>
        <fullName evidence="1">Uncharacterized protein</fullName>
    </submittedName>
</protein>
<proteinExistence type="predicted"/>
<sequence>MSRGLRQHKDPRRLATPSTPLVMLVIDGKERHVGQVVLPPVGIPRSGQPALVASRLHESELEPTKRNSHPRGAITYWIWTEEYWPEGTQLGGLAGSASAGKSILSKSSIFGSISRLAKAK</sequence>
<dbReference type="OrthoDB" id="6235726at2759"/>
<comment type="caution">
    <text evidence="1">The sequence shown here is derived from an EMBL/GenBank/DDBJ whole genome shotgun (WGS) entry which is preliminary data.</text>
</comment>
<name>A0A3S5ABD2_9PLAT</name>
<organism evidence="1 2">
    <name type="scientific">Protopolystoma xenopodis</name>
    <dbReference type="NCBI Taxonomy" id="117903"/>
    <lineage>
        <taxon>Eukaryota</taxon>
        <taxon>Metazoa</taxon>
        <taxon>Spiralia</taxon>
        <taxon>Lophotrochozoa</taxon>
        <taxon>Platyhelminthes</taxon>
        <taxon>Monogenea</taxon>
        <taxon>Polyopisthocotylea</taxon>
        <taxon>Polystomatidea</taxon>
        <taxon>Polystomatidae</taxon>
        <taxon>Protopolystoma</taxon>
    </lineage>
</organism>
<evidence type="ECO:0000313" key="2">
    <source>
        <dbReference type="Proteomes" id="UP000784294"/>
    </source>
</evidence>
<dbReference type="AlphaFoldDB" id="A0A3S5ABD2"/>
<evidence type="ECO:0000313" key="1">
    <source>
        <dbReference type="EMBL" id="VEL16534.1"/>
    </source>
</evidence>
<accession>A0A3S5ABD2</accession>
<keyword evidence="2" id="KW-1185">Reference proteome</keyword>
<gene>
    <name evidence="1" type="ORF">PXEA_LOCUS9974</name>
</gene>
<dbReference type="EMBL" id="CAAALY010028814">
    <property type="protein sequence ID" value="VEL16534.1"/>
    <property type="molecule type" value="Genomic_DNA"/>
</dbReference>
<reference evidence="1" key="1">
    <citation type="submission" date="2018-11" db="EMBL/GenBank/DDBJ databases">
        <authorList>
            <consortium name="Pathogen Informatics"/>
        </authorList>
    </citation>
    <scope>NUCLEOTIDE SEQUENCE</scope>
</reference>